<proteinExistence type="inferred from homology"/>
<keyword evidence="9 12" id="KW-0406">Ion transport</keyword>
<evidence type="ECO:0000256" key="3">
    <source>
        <dbReference type="ARBA" id="ARBA00022448"/>
    </source>
</evidence>
<evidence type="ECO:0000256" key="10">
    <source>
        <dbReference type="ARBA" id="ARBA00023136"/>
    </source>
</evidence>
<feature type="transmembrane region" description="Helical" evidence="14">
    <location>
        <begin position="212"/>
        <end position="232"/>
    </location>
</feature>
<evidence type="ECO:0000256" key="12">
    <source>
        <dbReference type="RuleBase" id="RU003857"/>
    </source>
</evidence>
<evidence type="ECO:0000256" key="7">
    <source>
        <dbReference type="ARBA" id="ARBA00022958"/>
    </source>
</evidence>
<dbReference type="Proteomes" id="UP000887565">
    <property type="component" value="Unplaced"/>
</dbReference>
<keyword evidence="6" id="KW-0631">Potassium channel</keyword>
<feature type="region of interest" description="Disordered" evidence="13">
    <location>
        <begin position="52"/>
        <end position="78"/>
    </location>
</feature>
<dbReference type="AlphaFoldDB" id="A0A915JND3"/>
<keyword evidence="8 14" id="KW-1133">Transmembrane helix</keyword>
<evidence type="ECO:0000256" key="5">
    <source>
        <dbReference type="ARBA" id="ARBA00022692"/>
    </source>
</evidence>
<evidence type="ECO:0000256" key="1">
    <source>
        <dbReference type="ARBA" id="ARBA00004141"/>
    </source>
</evidence>
<dbReference type="PRINTS" id="PR01333">
    <property type="entry name" value="2POREKCHANEL"/>
</dbReference>
<keyword evidence="4" id="KW-0633">Potassium transport</keyword>
<keyword evidence="5 12" id="KW-0812">Transmembrane</keyword>
<keyword evidence="7" id="KW-0630">Potassium</keyword>
<keyword evidence="10 14" id="KW-0472">Membrane</keyword>
<dbReference type="PANTHER" id="PTHR11003:SF322">
    <property type="entry name" value="POTASSIUM CHANNEL DOMAIN-CONTAINING PROTEIN"/>
    <property type="match status" value="1"/>
</dbReference>
<feature type="domain" description="Potassium channel" evidence="15">
    <location>
        <begin position="316"/>
        <end position="383"/>
    </location>
</feature>
<evidence type="ECO:0000256" key="14">
    <source>
        <dbReference type="SAM" id="Phobius"/>
    </source>
</evidence>
<keyword evidence="16" id="KW-1185">Reference proteome</keyword>
<dbReference type="Pfam" id="PF07885">
    <property type="entry name" value="Ion_trans_2"/>
    <property type="match status" value="2"/>
</dbReference>
<dbReference type="Gene3D" id="1.10.287.70">
    <property type="match status" value="1"/>
</dbReference>
<reference evidence="17" key="1">
    <citation type="submission" date="2022-11" db="UniProtKB">
        <authorList>
            <consortium name="WormBaseParasite"/>
        </authorList>
    </citation>
    <scope>IDENTIFICATION</scope>
</reference>
<evidence type="ECO:0000256" key="9">
    <source>
        <dbReference type="ARBA" id="ARBA00023065"/>
    </source>
</evidence>
<feature type="compositionally biased region" description="Basic and acidic residues" evidence="13">
    <location>
        <begin position="66"/>
        <end position="78"/>
    </location>
</feature>
<name>A0A915JND3_ROMCU</name>
<dbReference type="InterPro" id="IPR003280">
    <property type="entry name" value="2pore_dom_K_chnl"/>
</dbReference>
<evidence type="ECO:0000313" key="16">
    <source>
        <dbReference type="Proteomes" id="UP000887565"/>
    </source>
</evidence>
<evidence type="ECO:0000256" key="2">
    <source>
        <dbReference type="ARBA" id="ARBA00006666"/>
    </source>
</evidence>
<comment type="similarity">
    <text evidence="2 12">Belongs to the two pore domain potassium channel (TC 1.A.1.8) family.</text>
</comment>
<accession>A0A915JND3</accession>
<evidence type="ECO:0000256" key="4">
    <source>
        <dbReference type="ARBA" id="ARBA00022538"/>
    </source>
</evidence>
<evidence type="ECO:0000259" key="15">
    <source>
        <dbReference type="Pfam" id="PF07885"/>
    </source>
</evidence>
<dbReference type="InterPro" id="IPR003092">
    <property type="entry name" value="2pore_dom_K_chnl_TASK"/>
</dbReference>
<dbReference type="GO" id="GO:0030322">
    <property type="term" value="P:stabilization of membrane potential"/>
    <property type="evidence" value="ECO:0007669"/>
    <property type="project" value="TreeGrafter"/>
</dbReference>
<protein>
    <submittedName>
        <fullName evidence="17">Potassium channel domain-containing protein</fullName>
    </submittedName>
</protein>
<feature type="transmembrane region" description="Helical" evidence="14">
    <location>
        <begin position="304"/>
        <end position="326"/>
    </location>
</feature>
<feature type="transmembrane region" description="Helical" evidence="14">
    <location>
        <begin position="333"/>
        <end position="352"/>
    </location>
</feature>
<dbReference type="GO" id="GO:0015271">
    <property type="term" value="F:outward rectifier potassium channel activity"/>
    <property type="evidence" value="ECO:0007669"/>
    <property type="project" value="TreeGrafter"/>
</dbReference>
<evidence type="ECO:0000256" key="13">
    <source>
        <dbReference type="SAM" id="MobiDB-lite"/>
    </source>
</evidence>
<feature type="domain" description="Potassium channel" evidence="15">
    <location>
        <begin position="180"/>
        <end position="239"/>
    </location>
</feature>
<keyword evidence="11 12" id="KW-0407">Ion channel</keyword>
<keyword evidence="3 12" id="KW-0813">Transport</keyword>
<dbReference type="WBParaSite" id="nRc.2.0.1.t27608-RA">
    <property type="protein sequence ID" value="nRc.2.0.1.t27608-RA"/>
    <property type="gene ID" value="nRc.2.0.1.g27608"/>
</dbReference>
<sequence length="513" mass="58364">MLAFWKIWRNVIRVPKNRQVGNADDSAIVCCYNYAPKWEPVALAPDDADAECKAAGGTSQSTSEQRAAESDEKDKEKERKTPIKMLKIALPHFLLITLLLSYLAVGATILQRLENGTEITRRHGKLTELDRLFRWVINETWKLRDDKIDYYEWHDTVYNKMQNISIFYFKRPVGREQPPLETKWTFHTAVLYTLTVLTACGYSTIDPVTNEGMIFAVVFALLGIPLMFITAADIGKFLSETFVSLAQFCSSTYSSFMWKFCPKKMKAREKATAEAKARAAAAADDLDPERLLSGEDEEGMDNSLWLPIGGYFFSMCLYCSFGAILFRTHETWGFIHAFHFAFNTVVTVGMGDVVVEDAIYLCLIVAYVIIGLAVVTMCIDLASSHLQRYFQKIHYFGRARKRFLGMSEDIREMMSLITAMRKRKAGGKVTWNDLKEYLEYGPDGRRAFVPRNIHLWKFVDDTNSAISTYRRHSTVSVVSGSSDYDRRISGMDSAPASARVIRAPRRRPRAAEV</sequence>
<evidence type="ECO:0000313" key="17">
    <source>
        <dbReference type="WBParaSite" id="nRc.2.0.1.t27608-RA"/>
    </source>
</evidence>
<feature type="transmembrane region" description="Helical" evidence="14">
    <location>
        <begin position="184"/>
        <end position="205"/>
    </location>
</feature>
<dbReference type="PRINTS" id="PR01095">
    <property type="entry name" value="TASKCHANNEL"/>
</dbReference>
<dbReference type="SUPFAM" id="SSF81324">
    <property type="entry name" value="Voltage-gated potassium channels"/>
    <property type="match status" value="2"/>
</dbReference>
<evidence type="ECO:0000256" key="6">
    <source>
        <dbReference type="ARBA" id="ARBA00022826"/>
    </source>
</evidence>
<organism evidence="16 17">
    <name type="scientific">Romanomermis culicivorax</name>
    <name type="common">Nematode worm</name>
    <dbReference type="NCBI Taxonomy" id="13658"/>
    <lineage>
        <taxon>Eukaryota</taxon>
        <taxon>Metazoa</taxon>
        <taxon>Ecdysozoa</taxon>
        <taxon>Nematoda</taxon>
        <taxon>Enoplea</taxon>
        <taxon>Dorylaimia</taxon>
        <taxon>Mermithida</taxon>
        <taxon>Mermithoidea</taxon>
        <taxon>Mermithidae</taxon>
        <taxon>Romanomermis</taxon>
    </lineage>
</organism>
<feature type="transmembrane region" description="Helical" evidence="14">
    <location>
        <begin position="88"/>
        <end position="110"/>
    </location>
</feature>
<dbReference type="OMA" id="VSCICLY"/>
<comment type="subcellular location">
    <subcellularLocation>
        <location evidence="1">Membrane</location>
        <topology evidence="1">Multi-pass membrane protein</topology>
    </subcellularLocation>
</comment>
<dbReference type="GO" id="GO:0022841">
    <property type="term" value="F:potassium ion leak channel activity"/>
    <property type="evidence" value="ECO:0007669"/>
    <property type="project" value="TreeGrafter"/>
</dbReference>
<evidence type="ECO:0000256" key="8">
    <source>
        <dbReference type="ARBA" id="ARBA00022989"/>
    </source>
</evidence>
<dbReference type="InterPro" id="IPR013099">
    <property type="entry name" value="K_chnl_dom"/>
</dbReference>
<dbReference type="GO" id="GO:0005886">
    <property type="term" value="C:plasma membrane"/>
    <property type="evidence" value="ECO:0007669"/>
    <property type="project" value="TreeGrafter"/>
</dbReference>
<dbReference type="PANTHER" id="PTHR11003">
    <property type="entry name" value="POTASSIUM CHANNEL, SUBFAMILY K"/>
    <property type="match status" value="1"/>
</dbReference>
<evidence type="ECO:0000256" key="11">
    <source>
        <dbReference type="ARBA" id="ARBA00023303"/>
    </source>
</evidence>
<feature type="transmembrane region" description="Helical" evidence="14">
    <location>
        <begin position="358"/>
        <end position="382"/>
    </location>
</feature>